<dbReference type="NCBIfam" id="TIGR00125">
    <property type="entry name" value="cyt_tran_rel"/>
    <property type="match status" value="1"/>
</dbReference>
<dbReference type="GO" id="GO:0003824">
    <property type="term" value="F:catalytic activity"/>
    <property type="evidence" value="ECO:0007669"/>
    <property type="project" value="InterPro"/>
</dbReference>
<dbReference type="InterPro" id="IPR004821">
    <property type="entry name" value="Cyt_trans-like"/>
</dbReference>
<dbReference type="EMBL" id="LBOI01000004">
    <property type="protein sequence ID" value="KKP31905.1"/>
    <property type="molecule type" value="Genomic_DNA"/>
</dbReference>
<dbReference type="Gene3D" id="3.40.50.620">
    <property type="entry name" value="HUPs"/>
    <property type="match status" value="1"/>
</dbReference>
<organism evidence="2 3">
    <name type="scientific">Candidatus Woesebacteria bacterium GW2011_GWC2_31_9</name>
    <dbReference type="NCBI Taxonomy" id="1618586"/>
    <lineage>
        <taxon>Bacteria</taxon>
        <taxon>Candidatus Woeseibacteriota</taxon>
    </lineage>
</organism>
<evidence type="ECO:0000313" key="3">
    <source>
        <dbReference type="Proteomes" id="UP000034803"/>
    </source>
</evidence>
<proteinExistence type="predicted"/>
<comment type="caution">
    <text evidence="2">The sequence shown here is derived from an EMBL/GenBank/DDBJ whole genome shotgun (WGS) entry which is preliminary data.</text>
</comment>
<dbReference type="SUPFAM" id="SSF52374">
    <property type="entry name" value="Nucleotidylyl transferase"/>
    <property type="match status" value="1"/>
</dbReference>
<dbReference type="InterPro" id="IPR014729">
    <property type="entry name" value="Rossmann-like_a/b/a_fold"/>
</dbReference>
<accession>A0A0G0AZC9</accession>
<evidence type="ECO:0000259" key="1">
    <source>
        <dbReference type="Pfam" id="PF01467"/>
    </source>
</evidence>
<feature type="domain" description="Cytidyltransferase-like" evidence="1">
    <location>
        <begin position="34"/>
        <end position="57"/>
    </location>
</feature>
<evidence type="ECO:0000313" key="2">
    <source>
        <dbReference type="EMBL" id="KKP31905.1"/>
    </source>
</evidence>
<sequence length="58" mass="6513">MTVENPFFGKLHNLDEIADEVSKKKSSGKKVGLITGCFDILHVGHIDLFRKAKEHVAY</sequence>
<name>A0A0G0AZC9_9BACT</name>
<reference evidence="2 3" key="1">
    <citation type="journal article" date="2015" name="Nature">
        <title>rRNA introns, odd ribosomes, and small enigmatic genomes across a large radiation of phyla.</title>
        <authorList>
            <person name="Brown C.T."/>
            <person name="Hug L.A."/>
            <person name="Thomas B.C."/>
            <person name="Sharon I."/>
            <person name="Castelle C.J."/>
            <person name="Singh A."/>
            <person name="Wilkins M.J."/>
            <person name="Williams K.H."/>
            <person name="Banfield J.F."/>
        </authorList>
    </citation>
    <scope>NUCLEOTIDE SEQUENCE [LARGE SCALE GENOMIC DNA]</scope>
</reference>
<protein>
    <submittedName>
        <fullName evidence="2">Bifunctional protein HldE</fullName>
    </submittedName>
</protein>
<dbReference type="AlphaFoldDB" id="A0A0G0AZC9"/>
<gene>
    <name evidence="2" type="ORF">UR21_C0004G0041</name>
</gene>
<dbReference type="Pfam" id="PF01467">
    <property type="entry name" value="CTP_transf_like"/>
    <property type="match status" value="1"/>
</dbReference>
<dbReference type="Proteomes" id="UP000034803">
    <property type="component" value="Unassembled WGS sequence"/>
</dbReference>